<name>A0A4P7NIW6_PYROR</name>
<feature type="chain" id="PRO_5020685540" evidence="1">
    <location>
        <begin position="33"/>
        <end position="97"/>
    </location>
</feature>
<feature type="signal peptide" evidence="1">
    <location>
        <begin position="1"/>
        <end position="32"/>
    </location>
</feature>
<evidence type="ECO:0000256" key="1">
    <source>
        <dbReference type="SAM" id="SignalP"/>
    </source>
</evidence>
<dbReference type="EMBL" id="CP034208">
    <property type="protein sequence ID" value="QBZ61963.1"/>
    <property type="molecule type" value="Genomic_DNA"/>
</dbReference>
<sequence length="97" mass="10693">LLATKTPLQQIMRFFNFTFMAISALLLGDALATKKCSATITNTKTGKDLGRGTVPYDQPHYIAGYEIWNGFTVSYWIAGPVSKDSAPRGDLHCIQHT</sequence>
<accession>A0A4P7NIW6</accession>
<organism evidence="2 3">
    <name type="scientific">Pyricularia oryzae</name>
    <name type="common">Rice blast fungus</name>
    <name type="synonym">Magnaporthe oryzae</name>
    <dbReference type="NCBI Taxonomy" id="318829"/>
    <lineage>
        <taxon>Eukaryota</taxon>
        <taxon>Fungi</taxon>
        <taxon>Dikarya</taxon>
        <taxon>Ascomycota</taxon>
        <taxon>Pezizomycotina</taxon>
        <taxon>Sordariomycetes</taxon>
        <taxon>Sordariomycetidae</taxon>
        <taxon>Magnaporthales</taxon>
        <taxon>Pyriculariaceae</taxon>
        <taxon>Pyricularia</taxon>
    </lineage>
</organism>
<evidence type="ECO:0000313" key="3">
    <source>
        <dbReference type="Proteomes" id="UP000294847"/>
    </source>
</evidence>
<proteinExistence type="predicted"/>
<reference evidence="2 3" key="1">
    <citation type="journal article" date="2019" name="Mol. Biol. Evol.">
        <title>Blast fungal genomes show frequent chromosomal changes, gene gains and losses, and effector gene turnover.</title>
        <authorList>
            <person name="Gomez Luciano L.B."/>
            <person name="Jason Tsai I."/>
            <person name="Chuma I."/>
            <person name="Tosa Y."/>
            <person name="Chen Y.H."/>
            <person name="Li J.Y."/>
            <person name="Li M.Y."/>
            <person name="Jade Lu M.Y."/>
            <person name="Nakayashiki H."/>
            <person name="Li W.H."/>
        </authorList>
    </citation>
    <scope>NUCLEOTIDE SEQUENCE [LARGE SCALE GENOMIC DNA]</scope>
    <source>
        <strain evidence="2">MZ5-1-6</strain>
    </source>
</reference>
<gene>
    <name evidence="2" type="ORF">PoMZ_10836</name>
</gene>
<dbReference type="AlphaFoldDB" id="A0A4P7NIW6"/>
<evidence type="ECO:0000313" key="2">
    <source>
        <dbReference type="EMBL" id="QBZ61963.1"/>
    </source>
</evidence>
<protein>
    <submittedName>
        <fullName evidence="2">Uncharacterized protein</fullName>
    </submittedName>
</protein>
<feature type="non-terminal residue" evidence="2">
    <location>
        <position position="1"/>
    </location>
</feature>
<keyword evidence="1" id="KW-0732">Signal</keyword>
<dbReference type="Proteomes" id="UP000294847">
    <property type="component" value="Chromosome 5"/>
</dbReference>